<accession>A0A2H0X6S6</accession>
<keyword evidence="3 9" id="KW-0808">Transferase</keyword>
<dbReference type="EMBL" id="PEYW01000040">
    <property type="protein sequence ID" value="PIS20612.1"/>
    <property type="molecule type" value="Genomic_DNA"/>
</dbReference>
<dbReference type="PANTHER" id="PTHR48090:SF3">
    <property type="entry name" value="UNDECAPRENYL-PHOSPHATE 4-DEOXY-4-FORMAMIDO-L-ARABINOSE TRANSFERASE"/>
    <property type="match status" value="1"/>
</dbReference>
<dbReference type="Proteomes" id="UP000231414">
    <property type="component" value="Unassembled WGS sequence"/>
</dbReference>
<dbReference type="GO" id="GO:0009103">
    <property type="term" value="P:lipopolysaccharide biosynthetic process"/>
    <property type="evidence" value="ECO:0007669"/>
    <property type="project" value="UniProtKB-KW"/>
</dbReference>
<dbReference type="InterPro" id="IPR050256">
    <property type="entry name" value="Glycosyltransferase_2"/>
</dbReference>
<evidence type="ECO:0000313" key="9">
    <source>
        <dbReference type="EMBL" id="PIS20612.1"/>
    </source>
</evidence>
<dbReference type="SUPFAM" id="SSF53448">
    <property type="entry name" value="Nucleotide-diphospho-sugar transferases"/>
    <property type="match status" value="1"/>
</dbReference>
<comment type="caution">
    <text evidence="9">The sequence shown here is derived from an EMBL/GenBank/DDBJ whole genome shotgun (WGS) entry which is preliminary data.</text>
</comment>
<protein>
    <submittedName>
        <fullName evidence="9">Glycosyltransferase family 2 protein</fullName>
    </submittedName>
</protein>
<keyword evidence="7" id="KW-0472">Membrane</keyword>
<dbReference type="AlphaFoldDB" id="A0A2H0X6S6"/>
<evidence type="ECO:0000256" key="1">
    <source>
        <dbReference type="ARBA" id="ARBA00022475"/>
    </source>
</evidence>
<dbReference type="InterPro" id="IPR029044">
    <property type="entry name" value="Nucleotide-diphossugar_trans"/>
</dbReference>
<evidence type="ECO:0000313" key="10">
    <source>
        <dbReference type="Proteomes" id="UP000231414"/>
    </source>
</evidence>
<feature type="non-terminal residue" evidence="9">
    <location>
        <position position="223"/>
    </location>
</feature>
<gene>
    <name evidence="9" type="ORF">COT52_02795</name>
</gene>
<evidence type="ECO:0000256" key="7">
    <source>
        <dbReference type="ARBA" id="ARBA00023136"/>
    </source>
</evidence>
<dbReference type="Gene3D" id="3.90.550.10">
    <property type="entry name" value="Spore Coat Polysaccharide Biosynthesis Protein SpsA, Chain A"/>
    <property type="match status" value="1"/>
</dbReference>
<keyword evidence="6" id="KW-1133">Transmembrane helix</keyword>
<reference evidence="10" key="1">
    <citation type="submission" date="2017-09" db="EMBL/GenBank/DDBJ databases">
        <title>Depth-based differentiation of microbial function through sediment-hosted aquifers and enrichment of novel symbionts in the deep terrestrial subsurface.</title>
        <authorList>
            <person name="Probst A.J."/>
            <person name="Ladd B."/>
            <person name="Jarett J.K."/>
            <person name="Geller-Mcgrath D.E."/>
            <person name="Sieber C.M.K."/>
            <person name="Emerson J.B."/>
            <person name="Anantharaman K."/>
            <person name="Thomas B.C."/>
            <person name="Malmstrom R."/>
            <person name="Stieglmeier M."/>
            <person name="Klingl A."/>
            <person name="Woyke T."/>
            <person name="Ryan C.M."/>
            <person name="Banfield J.F."/>
        </authorList>
    </citation>
    <scope>NUCLEOTIDE SEQUENCE [LARGE SCALE GENOMIC DNA]</scope>
</reference>
<name>A0A2H0X6S6_UNCKA</name>
<dbReference type="GO" id="GO:0005886">
    <property type="term" value="C:plasma membrane"/>
    <property type="evidence" value="ECO:0007669"/>
    <property type="project" value="TreeGrafter"/>
</dbReference>
<keyword evidence="4" id="KW-0812">Transmembrane</keyword>
<evidence type="ECO:0000256" key="3">
    <source>
        <dbReference type="ARBA" id="ARBA00022679"/>
    </source>
</evidence>
<dbReference type="GO" id="GO:0099621">
    <property type="term" value="F:undecaprenyl-phosphate 4-deoxy-4-formamido-L-arabinose transferase activity"/>
    <property type="evidence" value="ECO:0007669"/>
    <property type="project" value="TreeGrafter"/>
</dbReference>
<dbReference type="Pfam" id="PF00535">
    <property type="entry name" value="Glycos_transf_2"/>
    <property type="match status" value="1"/>
</dbReference>
<organism evidence="9 10">
    <name type="scientific">candidate division WWE3 bacterium CG08_land_8_20_14_0_20_43_13</name>
    <dbReference type="NCBI Taxonomy" id="1975087"/>
    <lineage>
        <taxon>Bacteria</taxon>
        <taxon>Katanobacteria</taxon>
    </lineage>
</organism>
<feature type="domain" description="Glycosyltransferase 2-like" evidence="8">
    <location>
        <begin position="6"/>
        <end position="166"/>
    </location>
</feature>
<proteinExistence type="predicted"/>
<evidence type="ECO:0000259" key="8">
    <source>
        <dbReference type="Pfam" id="PF00535"/>
    </source>
</evidence>
<keyword evidence="1" id="KW-1003">Cell membrane</keyword>
<keyword evidence="5" id="KW-0448">Lipopolysaccharide biosynthesis</keyword>
<evidence type="ECO:0000256" key="4">
    <source>
        <dbReference type="ARBA" id="ARBA00022692"/>
    </source>
</evidence>
<evidence type="ECO:0000256" key="5">
    <source>
        <dbReference type="ARBA" id="ARBA00022985"/>
    </source>
</evidence>
<evidence type="ECO:0000256" key="2">
    <source>
        <dbReference type="ARBA" id="ARBA00022676"/>
    </source>
</evidence>
<keyword evidence="2" id="KW-0328">Glycosyltransferase</keyword>
<dbReference type="PANTHER" id="PTHR48090">
    <property type="entry name" value="UNDECAPRENYL-PHOSPHATE 4-DEOXY-4-FORMAMIDO-L-ARABINOSE TRANSFERASE-RELATED"/>
    <property type="match status" value="1"/>
</dbReference>
<dbReference type="InterPro" id="IPR001173">
    <property type="entry name" value="Glyco_trans_2-like"/>
</dbReference>
<sequence>MKPNISAFFPAYNEEKNIANTVHKAKAVLEQLAGDYEILVINDGSSDQTLAVARGLEAEFPKVKVINHEINRGYGGALKSGFYNARYEWVAFTDSDGQFDFSELSKLLEKSSDSDLVVGYRLKRVEGFIRKLNARLWGILIWLVFGLRVKDIDCAFKLIKRDVFDRIPKLESNGALISAELLIRCRKADLKIAQVGVHHYPRLEGNPTGANLNVIIKAFKELL</sequence>
<evidence type="ECO:0000256" key="6">
    <source>
        <dbReference type="ARBA" id="ARBA00022989"/>
    </source>
</evidence>
<dbReference type="CDD" id="cd04179">
    <property type="entry name" value="DPM_DPG-synthase_like"/>
    <property type="match status" value="1"/>
</dbReference>